<dbReference type="SUPFAM" id="SSF118310">
    <property type="entry name" value="AN1-like Zinc finger"/>
    <property type="match status" value="2"/>
</dbReference>
<dbReference type="OMA" id="VDNSHAN"/>
<feature type="domain" description="AN1-type" evidence="7">
    <location>
        <begin position="110"/>
        <end position="158"/>
    </location>
</feature>
<keyword evidence="2" id="KW-0677">Repeat</keyword>
<sequence length="270" mass="30826">MPPSPSSPTTWQERDTPLLLVGKECTYHECFLVDFLPLKCEHCNESFCQDHFRVAAHHCKKYDARTHDRVAPSCPLCSLPVSVRPGDDPDVRMDRHIEKECSYMTGAVRARTRPICSRVRCRKVLFVLITCISCGRNFCVNHRFPEDHSCLRTLPPGGGRANITEPEAKRRRKNKEKNNHPASQRVDNSTSWNALRIKVALSSFLKSLPFHSVNRQARTERKRRYTHAKAERESKIKALEARSKKGVLRQNGGTDTGEIKHERNSLCVVA</sequence>
<evidence type="ECO:0000256" key="2">
    <source>
        <dbReference type="ARBA" id="ARBA00022737"/>
    </source>
</evidence>
<name>A0A0D2MAK2_HYPSF</name>
<feature type="region of interest" description="Disordered" evidence="6">
    <location>
        <begin position="155"/>
        <end position="189"/>
    </location>
</feature>
<dbReference type="Proteomes" id="UP000054270">
    <property type="component" value="Unassembled WGS sequence"/>
</dbReference>
<keyword evidence="4" id="KW-0862">Zinc</keyword>
<dbReference type="Pfam" id="PF01428">
    <property type="entry name" value="zf-AN1"/>
    <property type="match status" value="2"/>
</dbReference>
<protein>
    <recommendedName>
        <fullName evidence="7">AN1-type domain-containing protein</fullName>
    </recommendedName>
</protein>
<dbReference type="OrthoDB" id="431929at2759"/>
<dbReference type="InterPro" id="IPR035896">
    <property type="entry name" value="AN1-like_Znf"/>
</dbReference>
<dbReference type="InterPro" id="IPR000058">
    <property type="entry name" value="Znf_AN1"/>
</dbReference>
<reference evidence="9" key="1">
    <citation type="submission" date="2014-04" db="EMBL/GenBank/DDBJ databases">
        <title>Evolutionary Origins and Diversification of the Mycorrhizal Mutualists.</title>
        <authorList>
            <consortium name="DOE Joint Genome Institute"/>
            <consortium name="Mycorrhizal Genomics Consortium"/>
            <person name="Kohler A."/>
            <person name="Kuo A."/>
            <person name="Nagy L.G."/>
            <person name="Floudas D."/>
            <person name="Copeland A."/>
            <person name="Barry K.W."/>
            <person name="Cichocki N."/>
            <person name="Veneault-Fourrey C."/>
            <person name="LaButti K."/>
            <person name="Lindquist E.A."/>
            <person name="Lipzen A."/>
            <person name="Lundell T."/>
            <person name="Morin E."/>
            <person name="Murat C."/>
            <person name="Riley R."/>
            <person name="Ohm R."/>
            <person name="Sun H."/>
            <person name="Tunlid A."/>
            <person name="Henrissat B."/>
            <person name="Grigoriev I.V."/>
            <person name="Hibbett D.S."/>
            <person name="Martin F."/>
        </authorList>
    </citation>
    <scope>NUCLEOTIDE SEQUENCE [LARGE SCALE GENOMIC DNA]</scope>
    <source>
        <strain evidence="9">FD-334 SS-4</strain>
    </source>
</reference>
<dbReference type="InterPro" id="IPR057357">
    <property type="entry name" value="Znf-C2H2_ZFAND2A/B"/>
</dbReference>
<dbReference type="EMBL" id="KN817568">
    <property type="protein sequence ID" value="KJA20403.1"/>
    <property type="molecule type" value="Genomic_DNA"/>
</dbReference>
<keyword evidence="1" id="KW-0479">Metal-binding</keyword>
<evidence type="ECO:0000256" key="1">
    <source>
        <dbReference type="ARBA" id="ARBA00022723"/>
    </source>
</evidence>
<dbReference type="GO" id="GO:0005737">
    <property type="term" value="C:cytoplasm"/>
    <property type="evidence" value="ECO:0007669"/>
    <property type="project" value="TreeGrafter"/>
</dbReference>
<organism evidence="8 9">
    <name type="scientific">Hypholoma sublateritium (strain FD-334 SS-4)</name>
    <dbReference type="NCBI Taxonomy" id="945553"/>
    <lineage>
        <taxon>Eukaryota</taxon>
        <taxon>Fungi</taxon>
        <taxon>Dikarya</taxon>
        <taxon>Basidiomycota</taxon>
        <taxon>Agaricomycotina</taxon>
        <taxon>Agaricomycetes</taxon>
        <taxon>Agaricomycetidae</taxon>
        <taxon>Agaricales</taxon>
        <taxon>Agaricineae</taxon>
        <taxon>Strophariaceae</taxon>
        <taxon>Hypholoma</taxon>
    </lineage>
</organism>
<dbReference type="STRING" id="945553.A0A0D2MAK2"/>
<keyword evidence="3 5" id="KW-0863">Zinc-finger</keyword>
<evidence type="ECO:0000259" key="7">
    <source>
        <dbReference type="PROSITE" id="PS51039"/>
    </source>
</evidence>
<evidence type="ECO:0000256" key="3">
    <source>
        <dbReference type="ARBA" id="ARBA00022771"/>
    </source>
</evidence>
<evidence type="ECO:0000313" key="8">
    <source>
        <dbReference type="EMBL" id="KJA20403.1"/>
    </source>
</evidence>
<dbReference type="SMART" id="SM00154">
    <property type="entry name" value="ZnF_AN1"/>
    <property type="match status" value="2"/>
</dbReference>
<evidence type="ECO:0000313" key="9">
    <source>
        <dbReference type="Proteomes" id="UP000054270"/>
    </source>
</evidence>
<evidence type="ECO:0000256" key="6">
    <source>
        <dbReference type="SAM" id="MobiDB-lite"/>
    </source>
</evidence>
<dbReference type="AlphaFoldDB" id="A0A0D2MAK2"/>
<dbReference type="PROSITE" id="PS51039">
    <property type="entry name" value="ZF_AN1"/>
    <property type="match status" value="1"/>
</dbReference>
<dbReference type="Pfam" id="PF25403">
    <property type="entry name" value="zf-C2H2_ZFAND2"/>
    <property type="match status" value="1"/>
</dbReference>
<feature type="compositionally biased region" description="Polar residues" evidence="6">
    <location>
        <begin position="180"/>
        <end position="189"/>
    </location>
</feature>
<evidence type="ECO:0000256" key="4">
    <source>
        <dbReference type="ARBA" id="ARBA00022833"/>
    </source>
</evidence>
<accession>A0A0D2MAK2</accession>
<dbReference type="Gene3D" id="4.10.1110.10">
    <property type="entry name" value="AN1-like Zinc finger"/>
    <property type="match status" value="2"/>
</dbReference>
<dbReference type="PANTHER" id="PTHR14677">
    <property type="entry name" value="ARSENITE INDUCUBLE RNA ASSOCIATED PROTEIN AIP-1-RELATED"/>
    <property type="match status" value="1"/>
</dbReference>
<evidence type="ECO:0000256" key="5">
    <source>
        <dbReference type="PROSITE-ProRule" id="PRU00449"/>
    </source>
</evidence>
<dbReference type="GO" id="GO:0008270">
    <property type="term" value="F:zinc ion binding"/>
    <property type="evidence" value="ECO:0007669"/>
    <property type="project" value="UniProtKB-KW"/>
</dbReference>
<keyword evidence="9" id="KW-1185">Reference proteome</keyword>
<gene>
    <name evidence="8" type="ORF">HYPSUDRAFT_43287</name>
</gene>
<dbReference type="PANTHER" id="PTHR14677:SF20">
    <property type="entry name" value="ZINC FINGER AN1-TYPE CONTAINING 2A-RELATED"/>
    <property type="match status" value="1"/>
</dbReference>
<proteinExistence type="predicted"/>